<dbReference type="Pfam" id="PF08239">
    <property type="entry name" value="SH3_3"/>
    <property type="match status" value="1"/>
</dbReference>
<evidence type="ECO:0000256" key="1">
    <source>
        <dbReference type="SAM" id="SignalP"/>
    </source>
</evidence>
<dbReference type="Gene3D" id="2.30.30.40">
    <property type="entry name" value="SH3 Domains"/>
    <property type="match status" value="1"/>
</dbReference>
<evidence type="ECO:0000313" key="4">
    <source>
        <dbReference type="Proteomes" id="UP001516620"/>
    </source>
</evidence>
<keyword evidence="4" id="KW-1185">Reference proteome</keyword>
<feature type="domain" description="SH3b" evidence="2">
    <location>
        <begin position="32"/>
        <end position="102"/>
    </location>
</feature>
<accession>A0ABS2H5Q2</accession>
<evidence type="ECO:0000313" key="3">
    <source>
        <dbReference type="EMBL" id="MBM6994808.1"/>
    </source>
</evidence>
<comment type="caution">
    <text evidence="3">The sequence shown here is derived from an EMBL/GenBank/DDBJ whole genome shotgun (WGS) entry which is preliminary data.</text>
</comment>
<organism evidence="3 4">
    <name type="scientific">Paenibacillus rhizolycopersici</name>
    <dbReference type="NCBI Taxonomy" id="2780073"/>
    <lineage>
        <taxon>Bacteria</taxon>
        <taxon>Bacillati</taxon>
        <taxon>Bacillota</taxon>
        <taxon>Bacilli</taxon>
        <taxon>Bacillales</taxon>
        <taxon>Paenibacillaceae</taxon>
        <taxon>Paenibacillus</taxon>
    </lineage>
</organism>
<feature type="chain" id="PRO_5047407594" evidence="1">
    <location>
        <begin position="30"/>
        <end position="102"/>
    </location>
</feature>
<keyword evidence="1" id="KW-0732">Signal</keyword>
<gene>
    <name evidence="3" type="ORF">IM700_003915</name>
</gene>
<evidence type="ECO:0000259" key="2">
    <source>
        <dbReference type="PROSITE" id="PS51781"/>
    </source>
</evidence>
<name>A0ABS2H5Q2_9BACL</name>
<sequence>MKKIGTMIILSMFLLFLSPSIAPVQQAHASDEWTAVVTTDGSNLNVRSGPGTNYSIIGKFANGTVVNYGAIDPIPSADWTYVWGKDINGKSISGYCHNDYLR</sequence>
<dbReference type="InterPro" id="IPR003646">
    <property type="entry name" value="SH3-like_bac-type"/>
</dbReference>
<dbReference type="RefSeq" id="WP_155607715.1">
    <property type="nucleotide sequence ID" value="NZ_JADCNN020000003.1"/>
</dbReference>
<proteinExistence type="predicted"/>
<dbReference type="Proteomes" id="UP001516620">
    <property type="component" value="Unassembled WGS sequence"/>
</dbReference>
<dbReference type="EMBL" id="JADCNN020000003">
    <property type="protein sequence ID" value="MBM6994808.1"/>
    <property type="molecule type" value="Genomic_DNA"/>
</dbReference>
<dbReference type="PROSITE" id="PS51781">
    <property type="entry name" value="SH3B"/>
    <property type="match status" value="1"/>
</dbReference>
<feature type="signal peptide" evidence="1">
    <location>
        <begin position="1"/>
        <end position="29"/>
    </location>
</feature>
<reference evidence="3 4" key="1">
    <citation type="submission" date="2021-01" db="EMBL/GenBank/DDBJ databases">
        <title>Paenibacillus sp.nov. isolated from the rhizosphere soil of tomato plant.</title>
        <authorList>
            <person name="Thin K.K."/>
            <person name="Zhang X."/>
            <person name="He S."/>
        </authorList>
    </citation>
    <scope>NUCLEOTIDE SEQUENCE [LARGE SCALE GENOMIC DNA]</scope>
    <source>
        <strain evidence="3 4">DXFW5</strain>
    </source>
</reference>
<protein>
    <submittedName>
        <fullName evidence="3">SH3 domain-containing protein</fullName>
    </submittedName>
</protein>